<dbReference type="SMART" id="SM00530">
    <property type="entry name" value="HTH_XRE"/>
    <property type="match status" value="1"/>
</dbReference>
<dbReference type="InterPro" id="IPR010982">
    <property type="entry name" value="Lambda_DNA-bd_dom_sf"/>
</dbReference>
<dbReference type="SUPFAM" id="SSF47413">
    <property type="entry name" value="lambda repressor-like DNA-binding domains"/>
    <property type="match status" value="1"/>
</dbReference>
<dbReference type="InterPro" id="IPR001387">
    <property type="entry name" value="Cro/C1-type_HTH"/>
</dbReference>
<proteinExistence type="predicted"/>
<protein>
    <submittedName>
        <fullName evidence="2">Helix-turn-helix transcriptional regulator</fullName>
    </submittedName>
</protein>
<feature type="domain" description="HTH cro/C1-type" evidence="1">
    <location>
        <begin position="9"/>
        <end position="62"/>
    </location>
</feature>
<dbReference type="Pfam" id="PF01381">
    <property type="entry name" value="HTH_3"/>
    <property type="match status" value="1"/>
</dbReference>
<comment type="caution">
    <text evidence="2">The sequence shown here is derived from an EMBL/GenBank/DDBJ whole genome shotgun (WGS) entry which is preliminary data.</text>
</comment>
<dbReference type="EMBL" id="VTPS01000002">
    <property type="protein sequence ID" value="TZE83166.1"/>
    <property type="molecule type" value="Genomic_DNA"/>
</dbReference>
<dbReference type="PROSITE" id="PS50943">
    <property type="entry name" value="HTH_CROC1"/>
    <property type="match status" value="1"/>
</dbReference>
<dbReference type="AlphaFoldDB" id="A0A5D8QH17"/>
<gene>
    <name evidence="2" type="ORF">FWJ32_02260</name>
</gene>
<dbReference type="Proteomes" id="UP000322976">
    <property type="component" value="Unassembled WGS sequence"/>
</dbReference>
<evidence type="ECO:0000313" key="3">
    <source>
        <dbReference type="Proteomes" id="UP000322976"/>
    </source>
</evidence>
<dbReference type="RefSeq" id="WP_023062281.1">
    <property type="nucleotide sequence ID" value="NZ_VTPS01000002.1"/>
</dbReference>
<dbReference type="GO" id="GO:0003677">
    <property type="term" value="F:DNA binding"/>
    <property type="evidence" value="ECO:0007669"/>
    <property type="project" value="InterPro"/>
</dbReference>
<evidence type="ECO:0000259" key="1">
    <source>
        <dbReference type="PROSITE" id="PS50943"/>
    </source>
</evidence>
<keyword evidence="3" id="KW-1185">Reference proteome</keyword>
<sequence>MIVANTKLLKTERVKRGLSKTDLAKKLGVNHSVIVRVEQAKGTSPRTAKAICDFFNLPFEELFTIVEQPSGR</sequence>
<dbReference type="CDD" id="cd00093">
    <property type="entry name" value="HTH_XRE"/>
    <property type="match status" value="1"/>
</dbReference>
<evidence type="ECO:0000313" key="2">
    <source>
        <dbReference type="EMBL" id="TZE83166.1"/>
    </source>
</evidence>
<dbReference type="Gene3D" id="1.10.260.40">
    <property type="entry name" value="lambda repressor-like DNA-binding domains"/>
    <property type="match status" value="1"/>
</dbReference>
<name>A0A5D8QH17_9THEO</name>
<reference evidence="2 3" key="1">
    <citation type="submission" date="2019-08" db="EMBL/GenBank/DDBJ databases">
        <title>Calorimonas adulescens gen. nov., sp. nov., an anaerobic thermophilic bacterium from Sakhalin hot spring.</title>
        <authorList>
            <person name="Khomyakova M.A."/>
            <person name="Merkel A.Y."/>
            <person name="Novikov A."/>
            <person name="Bonch-Osmolovskaya E.A."/>
            <person name="Slobodkin A.I."/>
        </authorList>
    </citation>
    <scope>NUCLEOTIDE SEQUENCE [LARGE SCALE GENOMIC DNA]</scope>
    <source>
        <strain evidence="2 3">A05MB</strain>
    </source>
</reference>
<organism evidence="2 3">
    <name type="scientific">Calorimonas adulescens</name>
    <dbReference type="NCBI Taxonomy" id="2606906"/>
    <lineage>
        <taxon>Bacteria</taxon>
        <taxon>Bacillati</taxon>
        <taxon>Bacillota</taxon>
        <taxon>Clostridia</taxon>
        <taxon>Thermoanaerobacterales</taxon>
        <taxon>Thermoanaerobacteraceae</taxon>
        <taxon>Calorimonas</taxon>
    </lineage>
</organism>
<accession>A0A5D8QH17</accession>